<gene>
    <name evidence="2" type="ORF">MUB52_03795</name>
</gene>
<dbReference type="InterPro" id="IPR036844">
    <property type="entry name" value="Hint_dom_sf"/>
</dbReference>
<evidence type="ECO:0000259" key="1">
    <source>
        <dbReference type="Pfam" id="PF13403"/>
    </source>
</evidence>
<keyword evidence="3" id="KW-1185">Reference proteome</keyword>
<organism evidence="2 3">
    <name type="scientific">Roseobacter sinensis</name>
    <dbReference type="NCBI Taxonomy" id="2931391"/>
    <lineage>
        <taxon>Bacteria</taxon>
        <taxon>Pseudomonadati</taxon>
        <taxon>Pseudomonadota</taxon>
        <taxon>Alphaproteobacteria</taxon>
        <taxon>Rhodobacterales</taxon>
        <taxon>Roseobacteraceae</taxon>
        <taxon>Roseobacter</taxon>
    </lineage>
</organism>
<dbReference type="EMBL" id="JALIEB010000002">
    <property type="protein sequence ID" value="MCV3270540.1"/>
    <property type="molecule type" value="Genomic_DNA"/>
</dbReference>
<name>A0ABT3BAF9_9RHOB</name>
<sequence>MYGWSVNLSIRPSRSETPAEAEATARASSVQGIMPGTRVAAKSGWRLVEELEIGEELLTFDNGYQRVAGVVRTPVWSDALQVADRALPVVVPTGALGNRDAIVLPPAQGVMLECDAVRDPMGDPFAILSARALEGFCGLARQPPPQPVDLISLQFATEEVIYVDGGLRLHCRPTPLPPQGSDPAELLYSVMPNAEARALLAGISDVRAALTRGADYVLRATALRHIASAPRTP</sequence>
<evidence type="ECO:0000313" key="3">
    <source>
        <dbReference type="Proteomes" id="UP001208690"/>
    </source>
</evidence>
<feature type="domain" description="Hedgehog/Intein (Hint)" evidence="1">
    <location>
        <begin position="34"/>
        <end position="165"/>
    </location>
</feature>
<dbReference type="InterPro" id="IPR028992">
    <property type="entry name" value="Hedgehog/Intein_dom"/>
</dbReference>
<reference evidence="2 3" key="1">
    <citation type="submission" date="2022-04" db="EMBL/GenBank/DDBJ databases">
        <title>Roseobacter sp. WL0113 is a bacterium isolated from neritic sediment.</title>
        <authorList>
            <person name="Wang L."/>
            <person name="He W."/>
            <person name="Zhang D.-F."/>
        </authorList>
    </citation>
    <scope>NUCLEOTIDE SEQUENCE [LARGE SCALE GENOMIC DNA]</scope>
    <source>
        <strain evidence="2 3">WL0113</strain>
    </source>
</reference>
<evidence type="ECO:0000313" key="2">
    <source>
        <dbReference type="EMBL" id="MCV3270540.1"/>
    </source>
</evidence>
<protein>
    <submittedName>
        <fullName evidence="2">Hint domain-containing protein</fullName>
    </submittedName>
</protein>
<dbReference type="Pfam" id="PF13403">
    <property type="entry name" value="Hint_2"/>
    <property type="match status" value="1"/>
</dbReference>
<proteinExistence type="predicted"/>
<comment type="caution">
    <text evidence="2">The sequence shown here is derived from an EMBL/GenBank/DDBJ whole genome shotgun (WGS) entry which is preliminary data.</text>
</comment>
<dbReference type="Proteomes" id="UP001208690">
    <property type="component" value="Unassembled WGS sequence"/>
</dbReference>
<accession>A0ABT3BAF9</accession>
<dbReference type="SUPFAM" id="SSF51294">
    <property type="entry name" value="Hedgehog/intein (Hint) domain"/>
    <property type="match status" value="1"/>
</dbReference>
<dbReference type="RefSeq" id="WP_263842866.1">
    <property type="nucleotide sequence ID" value="NZ_JALIEB010000002.1"/>
</dbReference>